<comment type="caution">
    <text evidence="1">The sequence shown here is derived from an EMBL/GenBank/DDBJ whole genome shotgun (WGS) entry which is preliminary data.</text>
</comment>
<sequence length="120" mass="14154">MCNTAVTYFKESPSRRAVGLNKASIKKLLLKKFLSDLHEDIFKTLWHARSAEWKKWKQEHQITKTTFTTYRKRKCHHDEDHFSGPSNESARVTHTVILIRPMILVAFSTTSFYDFMDIPH</sequence>
<gene>
    <name evidence="1" type="ORF">RhiirA1_475993</name>
</gene>
<evidence type="ECO:0000313" key="1">
    <source>
        <dbReference type="EMBL" id="PKC55220.1"/>
    </source>
</evidence>
<reference evidence="1 2" key="1">
    <citation type="submission" date="2017-10" db="EMBL/GenBank/DDBJ databases">
        <title>Extensive intraspecific genome diversity in a model arbuscular mycorrhizal fungus.</title>
        <authorList>
            <person name="Chen E.C.H."/>
            <person name="Morin E."/>
            <person name="Baudet D."/>
            <person name="Noel J."/>
            <person name="Ndikumana S."/>
            <person name="Charron P."/>
            <person name="St-Onge C."/>
            <person name="Giorgi J."/>
            <person name="Grigoriev I.V."/>
            <person name="Roux C."/>
            <person name="Martin F.M."/>
            <person name="Corradi N."/>
        </authorList>
    </citation>
    <scope>NUCLEOTIDE SEQUENCE [LARGE SCALE GENOMIC DNA]</scope>
    <source>
        <strain evidence="1 2">A1</strain>
    </source>
</reference>
<dbReference type="AlphaFoldDB" id="A0A2N0QW21"/>
<dbReference type="Proteomes" id="UP000232688">
    <property type="component" value="Unassembled WGS sequence"/>
</dbReference>
<protein>
    <submittedName>
        <fullName evidence="1">Uncharacterized protein</fullName>
    </submittedName>
</protein>
<dbReference type="VEuPathDB" id="FungiDB:RhiirA1_475993"/>
<accession>A0A2N0QW21</accession>
<evidence type="ECO:0000313" key="2">
    <source>
        <dbReference type="Proteomes" id="UP000232688"/>
    </source>
</evidence>
<dbReference type="EMBL" id="LLXH01002728">
    <property type="protein sequence ID" value="PKC55220.1"/>
    <property type="molecule type" value="Genomic_DNA"/>
</dbReference>
<reference evidence="1 2" key="2">
    <citation type="submission" date="2017-10" db="EMBL/GenBank/DDBJ databases">
        <title>Genome analyses suggest a sexual origin of heterokaryosis in a supposedly ancient asexual fungus.</title>
        <authorList>
            <person name="Corradi N."/>
            <person name="Sedzielewska K."/>
            <person name="Noel J."/>
            <person name="Charron P."/>
            <person name="Farinelli L."/>
            <person name="Marton T."/>
            <person name="Kruger M."/>
            <person name="Pelin A."/>
            <person name="Brachmann A."/>
            <person name="Corradi N."/>
        </authorList>
    </citation>
    <scope>NUCLEOTIDE SEQUENCE [LARGE SCALE GENOMIC DNA]</scope>
    <source>
        <strain evidence="1 2">A1</strain>
    </source>
</reference>
<organism evidence="1 2">
    <name type="scientific">Rhizophagus irregularis</name>
    <dbReference type="NCBI Taxonomy" id="588596"/>
    <lineage>
        <taxon>Eukaryota</taxon>
        <taxon>Fungi</taxon>
        <taxon>Fungi incertae sedis</taxon>
        <taxon>Mucoromycota</taxon>
        <taxon>Glomeromycotina</taxon>
        <taxon>Glomeromycetes</taxon>
        <taxon>Glomerales</taxon>
        <taxon>Glomeraceae</taxon>
        <taxon>Rhizophagus</taxon>
    </lineage>
</organism>
<name>A0A2N0QW21_9GLOM</name>
<proteinExistence type="predicted"/>